<dbReference type="GO" id="GO:0006580">
    <property type="term" value="P:ethanolamine metabolic process"/>
    <property type="evidence" value="ECO:0007669"/>
    <property type="project" value="InterPro"/>
</dbReference>
<dbReference type="EMBL" id="UAWG01000001">
    <property type="protein sequence ID" value="SQB57882.1"/>
    <property type="molecule type" value="Genomic_DNA"/>
</dbReference>
<dbReference type="InterPro" id="IPR009194">
    <property type="entry name" value="AdoTrfase_EutT"/>
</dbReference>
<evidence type="ECO:0000313" key="6">
    <source>
        <dbReference type="Proteomes" id="UP000249986"/>
    </source>
</evidence>
<dbReference type="GO" id="GO:0008817">
    <property type="term" value="F:corrinoid adenosyltransferase activity"/>
    <property type="evidence" value="ECO:0007669"/>
    <property type="project" value="InterPro"/>
</dbReference>
<protein>
    <submittedName>
        <fullName evidence="5">Ethanolamine utilization cobalamin adenosyltransferase</fullName>
    </submittedName>
</protein>
<feature type="domain" description="Cobalamin adenosyltransferase-like" evidence="4">
    <location>
        <begin position="102"/>
        <end position="262"/>
    </location>
</feature>
<dbReference type="Pfam" id="PF01923">
    <property type="entry name" value="Cob_adeno_trans"/>
    <property type="match status" value="1"/>
</dbReference>
<keyword evidence="2" id="KW-0547">Nucleotide-binding</keyword>
<sequence length="271" mass="31557">MHSFYTSNRGCDKMAVLTEGEVRKRLSREDLKALKEFKVVKGEIITPSAKSYLAEHNINLVYVNSEEEKLNKETEPKEIIREVVREKEYKYETVFGAKLDEKPEHMTHLTGNLLVFKDHKRIIFRGKIDSLEARIVETQVLCHKQGMNKLVEDLQEILNLIGRILRCEVLSEPLEGFSLQGMTEKDLREKSHNPKKYFGIGHEMPTYEMGEIVAALNILRTLTRETELSAYEAFKGEYGQVEREDLIRALNRLSSVFWIMIFKVRTGKYEK</sequence>
<dbReference type="PIRSF" id="PIRSF012294">
    <property type="entry name" value="ATR_EutT"/>
    <property type="match status" value="1"/>
</dbReference>
<dbReference type="InterPro" id="IPR036451">
    <property type="entry name" value="CblAdoTrfase-like_sf"/>
</dbReference>
<dbReference type="AlphaFoldDB" id="A0A2X2XQ76"/>
<dbReference type="Proteomes" id="UP000249986">
    <property type="component" value="Unassembled WGS sequence"/>
</dbReference>
<dbReference type="GO" id="GO:0005524">
    <property type="term" value="F:ATP binding"/>
    <property type="evidence" value="ECO:0007669"/>
    <property type="project" value="UniProtKB-KW"/>
</dbReference>
<gene>
    <name evidence="5" type="primary">eutT</name>
    <name evidence="5" type="ORF">NCTC10719_00476</name>
</gene>
<evidence type="ECO:0000259" key="4">
    <source>
        <dbReference type="Pfam" id="PF01923"/>
    </source>
</evidence>
<organism evidence="5 6">
    <name type="scientific">Clostridium perfringens</name>
    <dbReference type="NCBI Taxonomy" id="1502"/>
    <lineage>
        <taxon>Bacteria</taxon>
        <taxon>Bacillati</taxon>
        <taxon>Bacillota</taxon>
        <taxon>Clostridia</taxon>
        <taxon>Eubacteriales</taxon>
        <taxon>Clostridiaceae</taxon>
        <taxon>Clostridium</taxon>
    </lineage>
</organism>
<name>A0A2X2XQ76_CLOPF</name>
<accession>A0A2X2XQ76</accession>
<dbReference type="Gene3D" id="1.20.1200.10">
    <property type="entry name" value="Cobalamin adenosyltransferase-like"/>
    <property type="match status" value="1"/>
</dbReference>
<evidence type="ECO:0000256" key="1">
    <source>
        <dbReference type="ARBA" id="ARBA00022679"/>
    </source>
</evidence>
<keyword evidence="3" id="KW-0067">ATP-binding</keyword>
<keyword evidence="1 5" id="KW-0808">Transferase</keyword>
<proteinExistence type="predicted"/>
<evidence type="ECO:0000256" key="3">
    <source>
        <dbReference type="ARBA" id="ARBA00022840"/>
    </source>
</evidence>
<reference evidence="5 6" key="1">
    <citation type="submission" date="2018-06" db="EMBL/GenBank/DDBJ databases">
        <authorList>
            <consortium name="Pathogen Informatics"/>
            <person name="Doyle S."/>
        </authorList>
    </citation>
    <scope>NUCLEOTIDE SEQUENCE [LARGE SCALE GENOMIC DNA]</scope>
    <source>
        <strain evidence="5 6">NCTC10719</strain>
    </source>
</reference>
<dbReference type="SUPFAM" id="SSF89028">
    <property type="entry name" value="Cobalamin adenosyltransferase-like"/>
    <property type="match status" value="1"/>
</dbReference>
<evidence type="ECO:0000256" key="2">
    <source>
        <dbReference type="ARBA" id="ARBA00022741"/>
    </source>
</evidence>
<evidence type="ECO:0000313" key="5">
    <source>
        <dbReference type="EMBL" id="SQB57882.1"/>
    </source>
</evidence>
<dbReference type="GO" id="GO:0009236">
    <property type="term" value="P:cobalamin biosynthetic process"/>
    <property type="evidence" value="ECO:0007669"/>
    <property type="project" value="InterPro"/>
</dbReference>
<dbReference type="InterPro" id="IPR016030">
    <property type="entry name" value="CblAdoTrfase-like"/>
</dbReference>